<evidence type="ECO:0000313" key="1">
    <source>
        <dbReference type="EMBL" id="KAK8384403.1"/>
    </source>
</evidence>
<sequence>MSRGVVRGVAGLWLLAAFTLGSVYRSNLKAMLIIPKVNLPFDSLEELADSGITTAVFKGSAIHHQILRYS</sequence>
<dbReference type="AlphaFoldDB" id="A0AAW0T9S9"/>
<comment type="caution">
    <text evidence="1">The sequence shown here is derived from an EMBL/GenBank/DDBJ whole genome shotgun (WGS) entry which is preliminary data.</text>
</comment>
<gene>
    <name evidence="1" type="ORF">O3P69_009308</name>
</gene>
<evidence type="ECO:0000313" key="2">
    <source>
        <dbReference type="Proteomes" id="UP001487740"/>
    </source>
</evidence>
<dbReference type="Gene3D" id="1.10.287.70">
    <property type="match status" value="1"/>
</dbReference>
<organism evidence="1 2">
    <name type="scientific">Scylla paramamosain</name>
    <name type="common">Mud crab</name>
    <dbReference type="NCBI Taxonomy" id="85552"/>
    <lineage>
        <taxon>Eukaryota</taxon>
        <taxon>Metazoa</taxon>
        <taxon>Ecdysozoa</taxon>
        <taxon>Arthropoda</taxon>
        <taxon>Crustacea</taxon>
        <taxon>Multicrustacea</taxon>
        <taxon>Malacostraca</taxon>
        <taxon>Eumalacostraca</taxon>
        <taxon>Eucarida</taxon>
        <taxon>Decapoda</taxon>
        <taxon>Pleocyemata</taxon>
        <taxon>Brachyura</taxon>
        <taxon>Eubrachyura</taxon>
        <taxon>Portunoidea</taxon>
        <taxon>Portunidae</taxon>
        <taxon>Portuninae</taxon>
        <taxon>Scylla</taxon>
    </lineage>
</organism>
<name>A0AAW0T9S9_SCYPA</name>
<keyword evidence="2" id="KW-1185">Reference proteome</keyword>
<reference evidence="1 2" key="1">
    <citation type="submission" date="2023-03" db="EMBL/GenBank/DDBJ databases">
        <title>High-quality genome of Scylla paramamosain provides insights in environmental adaptation.</title>
        <authorList>
            <person name="Zhang L."/>
        </authorList>
    </citation>
    <scope>NUCLEOTIDE SEQUENCE [LARGE SCALE GENOMIC DNA]</scope>
    <source>
        <strain evidence="1">LZ_2023a</strain>
        <tissue evidence="1">Muscle</tissue>
    </source>
</reference>
<dbReference type="EMBL" id="JARAKH010000035">
    <property type="protein sequence ID" value="KAK8384403.1"/>
    <property type="molecule type" value="Genomic_DNA"/>
</dbReference>
<proteinExistence type="predicted"/>
<accession>A0AAW0T9S9</accession>
<protein>
    <submittedName>
        <fullName evidence="1">Uncharacterized protein</fullName>
    </submittedName>
</protein>
<dbReference type="Proteomes" id="UP001487740">
    <property type="component" value="Unassembled WGS sequence"/>
</dbReference>